<feature type="transmembrane region" description="Helical" evidence="8">
    <location>
        <begin position="99"/>
        <end position="119"/>
    </location>
</feature>
<dbReference type="GO" id="GO:0010960">
    <property type="term" value="P:magnesium ion homeostasis"/>
    <property type="evidence" value="ECO:0007669"/>
    <property type="project" value="InterPro"/>
</dbReference>
<gene>
    <name evidence="11" type="primary">Aste57867_16016</name>
    <name evidence="10" type="ORF">As57867_015960</name>
    <name evidence="11" type="ORF">ASTE57867_16016</name>
</gene>
<organism evidence="11 12">
    <name type="scientific">Aphanomyces stellatus</name>
    <dbReference type="NCBI Taxonomy" id="120398"/>
    <lineage>
        <taxon>Eukaryota</taxon>
        <taxon>Sar</taxon>
        <taxon>Stramenopiles</taxon>
        <taxon>Oomycota</taxon>
        <taxon>Saprolegniomycetes</taxon>
        <taxon>Saprolegniales</taxon>
        <taxon>Verrucalvaceae</taxon>
        <taxon>Aphanomyces</taxon>
    </lineage>
</organism>
<evidence type="ECO:0000256" key="8">
    <source>
        <dbReference type="SAM" id="Phobius"/>
    </source>
</evidence>
<keyword evidence="3" id="KW-0677">Repeat</keyword>
<dbReference type="EMBL" id="VJMH01005784">
    <property type="protein sequence ID" value="KAF0692970.1"/>
    <property type="molecule type" value="Genomic_DNA"/>
</dbReference>
<feature type="transmembrane region" description="Helical" evidence="8">
    <location>
        <begin position="153"/>
        <end position="175"/>
    </location>
</feature>
<keyword evidence="2 6" id="KW-0812">Transmembrane</keyword>
<evidence type="ECO:0000256" key="7">
    <source>
        <dbReference type="SAM" id="MobiDB-lite"/>
    </source>
</evidence>
<dbReference type="GO" id="GO:0005737">
    <property type="term" value="C:cytoplasm"/>
    <property type="evidence" value="ECO:0007669"/>
    <property type="project" value="TreeGrafter"/>
</dbReference>
<feature type="region of interest" description="Disordered" evidence="7">
    <location>
        <begin position="457"/>
        <end position="497"/>
    </location>
</feature>
<dbReference type="Proteomes" id="UP000332933">
    <property type="component" value="Unassembled WGS sequence"/>
</dbReference>
<proteinExistence type="predicted"/>
<feature type="transmembrane region" description="Helical" evidence="8">
    <location>
        <begin position="37"/>
        <end position="63"/>
    </location>
</feature>
<dbReference type="GO" id="GO:0016020">
    <property type="term" value="C:membrane"/>
    <property type="evidence" value="ECO:0007669"/>
    <property type="project" value="UniProtKB-SubCell"/>
</dbReference>
<dbReference type="InterPro" id="IPR045095">
    <property type="entry name" value="ACDP"/>
</dbReference>
<evidence type="ECO:0000256" key="4">
    <source>
        <dbReference type="ARBA" id="ARBA00022989"/>
    </source>
</evidence>
<keyword evidence="12" id="KW-1185">Reference proteome</keyword>
<sequence>MTDAIASPTTFLGGGTAAVAVIDCATNKYLHPVCDGWAFWTTIATISGMIFVSAILAGMLMGYMSLDKLNIMILTMEGSDVEKAQARRVLPLVDQSHRVLVSLLLINYVGLEALPIWLNRLVPEGTAIAISVTFVLFFGEILPSAVFTGNHQVAIAAHLAPLCRFVMLVTAPVSWPIAKALDHFMGDDNDIVRYRRNELKALIALQQTATTSPTAAASTRGMWGLPSWTHDEIATTWGSSPVSDHTTDLLDDEVTIINSALDMSTKCVRDIMTPFEKVYMLDQERRLDRALMAEILACGYSRIPVFAGHRHNIVGILLVKRLIVADPRAKKPLKDLVLRKPHVIPPTMLCYTMLRQFQLGRGHFALLAENAAYVQACWDAQLPIDPTKASFVGVITNEDVLEELIQETIQDESDTRDLTLGKIVSDSHRTQLREAGMNRALKQFRAMAARARNRLSIRRRRGSSLDNTSGTLSKKTSIESMTTRSATSSERTPLIDK</sequence>
<evidence type="ECO:0000313" key="12">
    <source>
        <dbReference type="Proteomes" id="UP000332933"/>
    </source>
</evidence>
<feature type="transmembrane region" description="Helical" evidence="8">
    <location>
        <begin position="125"/>
        <end position="146"/>
    </location>
</feature>
<accession>A0A485L5G2</accession>
<dbReference type="AlphaFoldDB" id="A0A485L5G2"/>
<dbReference type="InterPro" id="IPR002550">
    <property type="entry name" value="CNNM"/>
</dbReference>
<keyword evidence="5 6" id="KW-0472">Membrane</keyword>
<reference evidence="10" key="2">
    <citation type="submission" date="2019-06" db="EMBL/GenBank/DDBJ databases">
        <title>Genomics analysis of Aphanomyces spp. identifies a new class of oomycete effector associated with host adaptation.</title>
        <authorList>
            <person name="Gaulin E."/>
        </authorList>
    </citation>
    <scope>NUCLEOTIDE SEQUENCE</scope>
    <source>
        <strain evidence="10">CBS 578.67</strain>
    </source>
</reference>
<keyword evidence="4 6" id="KW-1133">Transmembrane helix</keyword>
<protein>
    <submittedName>
        <fullName evidence="11">Aste57867_16016 protein</fullName>
    </submittedName>
</protein>
<dbReference type="Gene3D" id="3.10.580.10">
    <property type="entry name" value="CBS-domain"/>
    <property type="match status" value="1"/>
</dbReference>
<evidence type="ECO:0000313" key="10">
    <source>
        <dbReference type="EMBL" id="KAF0692970.1"/>
    </source>
</evidence>
<dbReference type="InterPro" id="IPR044751">
    <property type="entry name" value="Ion_transp-like_CBS"/>
</dbReference>
<evidence type="ECO:0000256" key="3">
    <source>
        <dbReference type="ARBA" id="ARBA00022737"/>
    </source>
</evidence>
<dbReference type="SUPFAM" id="SSF54631">
    <property type="entry name" value="CBS-domain pair"/>
    <property type="match status" value="1"/>
</dbReference>
<evidence type="ECO:0000313" key="11">
    <source>
        <dbReference type="EMBL" id="VFT92801.1"/>
    </source>
</evidence>
<dbReference type="EMBL" id="CAADRA010005805">
    <property type="protein sequence ID" value="VFT92801.1"/>
    <property type="molecule type" value="Genomic_DNA"/>
</dbReference>
<evidence type="ECO:0000259" key="9">
    <source>
        <dbReference type="PROSITE" id="PS51846"/>
    </source>
</evidence>
<dbReference type="FunFam" id="3.10.580.10:FF:000006">
    <property type="entry name" value="DUF21 and CBS domain protein"/>
    <property type="match status" value="1"/>
</dbReference>
<name>A0A485L5G2_9STRA</name>
<dbReference type="CDD" id="cd04590">
    <property type="entry name" value="CBS_pair_CorC_HlyC_assoc"/>
    <property type="match status" value="1"/>
</dbReference>
<dbReference type="PANTHER" id="PTHR12064">
    <property type="entry name" value="METAL TRANSPORTER CNNM"/>
    <property type="match status" value="1"/>
</dbReference>
<evidence type="ECO:0000256" key="6">
    <source>
        <dbReference type="PROSITE-ProRule" id="PRU01193"/>
    </source>
</evidence>
<feature type="domain" description="CNNM transmembrane" evidence="9">
    <location>
        <begin position="35"/>
        <end position="213"/>
    </location>
</feature>
<evidence type="ECO:0000256" key="1">
    <source>
        <dbReference type="ARBA" id="ARBA00004141"/>
    </source>
</evidence>
<dbReference type="InterPro" id="IPR046342">
    <property type="entry name" value="CBS_dom_sf"/>
</dbReference>
<dbReference type="Pfam" id="PF01595">
    <property type="entry name" value="CNNM"/>
    <property type="match status" value="1"/>
</dbReference>
<dbReference type="PANTHER" id="PTHR12064:SF97">
    <property type="entry name" value="METAL TRANSPORTER CNNM-5"/>
    <property type="match status" value="1"/>
</dbReference>
<dbReference type="OrthoDB" id="5353557at2759"/>
<reference evidence="11 12" key="1">
    <citation type="submission" date="2019-03" db="EMBL/GenBank/DDBJ databases">
        <authorList>
            <person name="Gaulin E."/>
            <person name="Dumas B."/>
        </authorList>
    </citation>
    <scope>NUCLEOTIDE SEQUENCE [LARGE SCALE GENOMIC DNA]</scope>
    <source>
        <strain evidence="11">CBS 568.67</strain>
    </source>
</reference>
<comment type="subcellular location">
    <subcellularLocation>
        <location evidence="1">Membrane</location>
        <topology evidence="1">Multi-pass membrane protein</topology>
    </subcellularLocation>
</comment>
<feature type="compositionally biased region" description="Polar residues" evidence="7">
    <location>
        <begin position="465"/>
        <end position="491"/>
    </location>
</feature>
<evidence type="ECO:0000256" key="5">
    <source>
        <dbReference type="ARBA" id="ARBA00023136"/>
    </source>
</evidence>
<evidence type="ECO:0000256" key="2">
    <source>
        <dbReference type="ARBA" id="ARBA00022692"/>
    </source>
</evidence>
<dbReference type="PROSITE" id="PS51846">
    <property type="entry name" value="CNNM"/>
    <property type="match status" value="1"/>
</dbReference>
<dbReference type="GO" id="GO:0030026">
    <property type="term" value="P:intracellular manganese ion homeostasis"/>
    <property type="evidence" value="ECO:0007669"/>
    <property type="project" value="TreeGrafter"/>
</dbReference>